<dbReference type="Proteomes" id="UP001184230">
    <property type="component" value="Unassembled WGS sequence"/>
</dbReference>
<dbReference type="RefSeq" id="WP_309897762.1">
    <property type="nucleotide sequence ID" value="NZ_JAVDRF010000001.1"/>
</dbReference>
<dbReference type="PANTHER" id="PTHR37943:SF1">
    <property type="entry name" value="PROTEIN VES"/>
    <property type="match status" value="1"/>
</dbReference>
<dbReference type="Gene3D" id="2.60.120.10">
    <property type="entry name" value="Jelly Rolls"/>
    <property type="match status" value="1"/>
</dbReference>
<accession>A0ABU1N7E0</accession>
<dbReference type="EMBL" id="JAVDRF010000001">
    <property type="protein sequence ID" value="MDR6534365.1"/>
    <property type="molecule type" value="Genomic_DNA"/>
</dbReference>
<dbReference type="InterPro" id="IPR014710">
    <property type="entry name" value="RmlC-like_jellyroll"/>
</dbReference>
<dbReference type="Pfam" id="PF05962">
    <property type="entry name" value="HutD"/>
    <property type="match status" value="1"/>
</dbReference>
<evidence type="ECO:0000313" key="2">
    <source>
        <dbReference type="Proteomes" id="UP001184230"/>
    </source>
</evidence>
<dbReference type="PANTHER" id="PTHR37943">
    <property type="entry name" value="PROTEIN VES"/>
    <property type="match status" value="1"/>
</dbReference>
<dbReference type="CDD" id="cd20293">
    <property type="entry name" value="cupin_HutD_N"/>
    <property type="match status" value="1"/>
</dbReference>
<reference evidence="1 2" key="1">
    <citation type="submission" date="2023-07" db="EMBL/GenBank/DDBJ databases">
        <title>Sorghum-associated microbial communities from plants grown in Nebraska, USA.</title>
        <authorList>
            <person name="Schachtman D."/>
        </authorList>
    </citation>
    <scope>NUCLEOTIDE SEQUENCE [LARGE SCALE GENOMIC DNA]</scope>
    <source>
        <strain evidence="1 2">DS1781</strain>
    </source>
</reference>
<protein>
    <submittedName>
        <fullName evidence="1">Environmental stress-induced protein Ves</fullName>
    </submittedName>
</protein>
<dbReference type="SUPFAM" id="SSF51182">
    <property type="entry name" value="RmlC-like cupins"/>
    <property type="match status" value="1"/>
</dbReference>
<comment type="caution">
    <text evidence="1">The sequence shown here is derived from an EMBL/GenBank/DDBJ whole genome shotgun (WGS) entry which is preliminary data.</text>
</comment>
<keyword evidence="2" id="KW-1185">Reference proteome</keyword>
<sequence length="200" mass="21527">MALTHFSCASLPATPWKNGGGTTREIACWPAGAGLSDFGWRVSIATIAAAGPFSVFAGVDRSIMLLDGEGVRLRSRDGRIDHRLDVPHRPFAFPGDVEIDCTLQDGASSDFNVMTRRGQWRAEVRVLAHAADVASAAHGVLLALRGDWRLNDEGQACREGEGMCWTDAPHAWQAVPASPEARLAAVRVLPADPMASRDER</sequence>
<organism evidence="1 2">
    <name type="scientific">Variovorax soli</name>
    <dbReference type="NCBI Taxonomy" id="376815"/>
    <lineage>
        <taxon>Bacteria</taxon>
        <taxon>Pseudomonadati</taxon>
        <taxon>Pseudomonadota</taxon>
        <taxon>Betaproteobacteria</taxon>
        <taxon>Burkholderiales</taxon>
        <taxon>Comamonadaceae</taxon>
        <taxon>Variovorax</taxon>
    </lineage>
</organism>
<evidence type="ECO:0000313" key="1">
    <source>
        <dbReference type="EMBL" id="MDR6534365.1"/>
    </source>
</evidence>
<name>A0ABU1N7E0_9BURK</name>
<dbReference type="InterPro" id="IPR011051">
    <property type="entry name" value="RmlC_Cupin_sf"/>
</dbReference>
<dbReference type="InterPro" id="IPR010282">
    <property type="entry name" value="Uncharacterised_HutD/Ves"/>
</dbReference>
<proteinExistence type="predicted"/>
<gene>
    <name evidence="1" type="ORF">J2739_000125</name>
</gene>